<keyword evidence="2" id="KW-1185">Reference proteome</keyword>
<organism evidence="1 2">
    <name type="scientific">Exocentrus adspersus</name>
    <dbReference type="NCBI Taxonomy" id="1586481"/>
    <lineage>
        <taxon>Eukaryota</taxon>
        <taxon>Metazoa</taxon>
        <taxon>Ecdysozoa</taxon>
        <taxon>Arthropoda</taxon>
        <taxon>Hexapoda</taxon>
        <taxon>Insecta</taxon>
        <taxon>Pterygota</taxon>
        <taxon>Neoptera</taxon>
        <taxon>Endopterygota</taxon>
        <taxon>Coleoptera</taxon>
        <taxon>Polyphaga</taxon>
        <taxon>Cucujiformia</taxon>
        <taxon>Chrysomeloidea</taxon>
        <taxon>Cerambycidae</taxon>
        <taxon>Lamiinae</taxon>
        <taxon>Acanthocinini</taxon>
        <taxon>Exocentrus</taxon>
    </lineage>
</organism>
<gene>
    <name evidence="1" type="ORF">NQ315_000616</name>
</gene>
<reference evidence="1 2" key="1">
    <citation type="journal article" date="2023" name="Insect Mol. Biol.">
        <title>Genome sequencing provides insights into the evolution of gene families encoding plant cell wall-degrading enzymes in longhorned beetles.</title>
        <authorList>
            <person name="Shin N.R."/>
            <person name="Okamura Y."/>
            <person name="Kirsch R."/>
            <person name="Pauchet Y."/>
        </authorList>
    </citation>
    <scope>NUCLEOTIDE SEQUENCE [LARGE SCALE GENOMIC DNA]</scope>
    <source>
        <strain evidence="1">EAD_L_NR</strain>
    </source>
</reference>
<evidence type="ECO:0000313" key="2">
    <source>
        <dbReference type="Proteomes" id="UP001159042"/>
    </source>
</evidence>
<dbReference type="Proteomes" id="UP001159042">
    <property type="component" value="Unassembled WGS sequence"/>
</dbReference>
<dbReference type="AlphaFoldDB" id="A0AAV8VP04"/>
<name>A0AAV8VP04_9CUCU</name>
<protein>
    <submittedName>
        <fullName evidence="1">Uncharacterized protein</fullName>
    </submittedName>
</protein>
<sequence length="80" mass="8870">MYGVIATPAKRQRLWSAIQDGENYEALVNTLLITVELGSQKKEIGNTSVHNIIRVPGVTGYVKAPVSTPLKLFRFARFVP</sequence>
<accession>A0AAV8VP04</accession>
<comment type="caution">
    <text evidence="1">The sequence shown here is derived from an EMBL/GenBank/DDBJ whole genome shotgun (WGS) entry which is preliminary data.</text>
</comment>
<proteinExistence type="predicted"/>
<evidence type="ECO:0000313" key="1">
    <source>
        <dbReference type="EMBL" id="KAJ8915682.1"/>
    </source>
</evidence>
<dbReference type="EMBL" id="JANEYG010000050">
    <property type="protein sequence ID" value="KAJ8915682.1"/>
    <property type="molecule type" value="Genomic_DNA"/>
</dbReference>